<feature type="coiled-coil region" evidence="3">
    <location>
        <begin position="767"/>
        <end position="794"/>
    </location>
</feature>
<dbReference type="OMA" id="HRPPQCG"/>
<accession>A0A6A5C9X7</accession>
<evidence type="ECO:0000256" key="4">
    <source>
        <dbReference type="SAM" id="MobiDB-lite"/>
    </source>
</evidence>
<feature type="compositionally biased region" description="Basic and acidic residues" evidence="4">
    <location>
        <begin position="14"/>
        <end position="25"/>
    </location>
</feature>
<evidence type="ECO:0000259" key="5">
    <source>
        <dbReference type="PROSITE" id="PS51015"/>
    </source>
</evidence>
<evidence type="ECO:0000256" key="2">
    <source>
        <dbReference type="PROSITE-ProRule" id="PRU00358"/>
    </source>
</evidence>
<dbReference type="GO" id="GO:0016567">
    <property type="term" value="P:protein ubiquitination"/>
    <property type="evidence" value="ECO:0007669"/>
    <property type="project" value="TreeGrafter"/>
</dbReference>
<feature type="domain" description="YDG" evidence="5">
    <location>
        <begin position="313"/>
        <end position="457"/>
    </location>
</feature>
<name>A0A6A5C9X7_NAEFO</name>
<comment type="caution">
    <text evidence="6">The sequence shown here is derived from an EMBL/GenBank/DDBJ whole genome shotgun (WGS) entry which is preliminary data.</text>
</comment>
<dbReference type="RefSeq" id="XP_044568047.1">
    <property type="nucleotide sequence ID" value="XM_044700692.1"/>
</dbReference>
<evidence type="ECO:0000313" key="6">
    <source>
        <dbReference type="EMBL" id="KAF0983334.1"/>
    </source>
</evidence>
<dbReference type="GeneID" id="68117614"/>
<sequence>MVRLAEVSEPSQHFSDHHYERRVPHEEEDFSSADVGRFLLDLSEELNLSNNEVFAPPPSHNRSEHDESLNLDFMENMFHGDDVSENINNTNQSNQNPSLSKQECDESTQEQECNLTREQHEESCQNIISNQSNTNTNSQQQEQPCTLSQRANHSTPSPITGDDTNIMEDEESILFNKSIATLRSSNIFNMTTKSLGSDFIPSSPLLSTQYFGDFDDELSFSHKSNKRKEEIQPKARKRAKKNIKKIQKNSVIELSESEQSDISNEDNENDETLKINRPNRTPEITEKDRLHFGDASKWNDIKDASFSEKGKRIYGYIEPVLTTYEKRLDCSCTKTHRPPQCGICGNGKNDEAAESICASSMGGYGDEDYGNILIYTGQGGSETKDQTMNSVNKSLTLNLTKKIPVRVVRGFQLQTKYAPKSGYRYDGLYWVTNYWKENQVLPNGKQGAKVFRFRLQSKSDNPISNSERGKRRGRKRKAKEIKVDLEETVESEDHSGIIQDRDEIEEHCILSRQMKGKGNSFLKTPLKNNDQYYFREREQAITKYSQKYGHVTTQYDRAHLFNPLQDIRFINNRIIHNTHCNTHDQVITNPSHLSSPQKSLMHWHGSSSEFTELPLFFRNEPDGIFIETPEQQLRYVYRYGRSIGNDLNIIDNIERVVNTMITRPADIEEEGNLSNQLIPVEPLDNNENTENNTFISEDIAEKEEIIFQPFTIQKICDICDNGFMISTSYMLSEINTKYFLEILCAHSFGKRQFRPELKYQDLLLLIEKFLMKEREILQNEISSQQENLDIQDQTSLKTILQDRKLEHFNRINAILKKL</sequence>
<dbReference type="GO" id="GO:0061630">
    <property type="term" value="F:ubiquitin protein ligase activity"/>
    <property type="evidence" value="ECO:0007669"/>
    <property type="project" value="TreeGrafter"/>
</dbReference>
<dbReference type="GO" id="GO:0005634">
    <property type="term" value="C:nucleus"/>
    <property type="evidence" value="ECO:0007669"/>
    <property type="project" value="UniProtKB-SubCell"/>
</dbReference>
<feature type="compositionally biased region" description="Low complexity" evidence="4">
    <location>
        <begin position="130"/>
        <end position="141"/>
    </location>
</feature>
<feature type="region of interest" description="Disordered" evidence="4">
    <location>
        <begin position="459"/>
        <end position="479"/>
    </location>
</feature>
<feature type="region of interest" description="Disordered" evidence="4">
    <location>
        <begin position="1"/>
        <end position="28"/>
    </location>
</feature>
<dbReference type="SUPFAM" id="SSF88697">
    <property type="entry name" value="PUA domain-like"/>
    <property type="match status" value="1"/>
</dbReference>
<keyword evidence="3" id="KW-0175">Coiled coil</keyword>
<gene>
    <name evidence="6" type="ORF">FDP41_010399</name>
</gene>
<feature type="compositionally biased region" description="Low complexity" evidence="4">
    <location>
        <begin position="85"/>
        <end position="100"/>
    </location>
</feature>
<dbReference type="AlphaFoldDB" id="A0A6A5C9X7"/>
<dbReference type="OrthoDB" id="2270193at2759"/>
<dbReference type="EMBL" id="VFQX01000006">
    <property type="protein sequence ID" value="KAF0983334.1"/>
    <property type="molecule type" value="Genomic_DNA"/>
</dbReference>
<dbReference type="VEuPathDB" id="AmoebaDB:NfTy_011880"/>
<dbReference type="InterPro" id="IPR036987">
    <property type="entry name" value="SRA-YDG_sf"/>
</dbReference>
<feature type="compositionally biased region" description="Polar residues" evidence="4">
    <location>
        <begin position="142"/>
        <end position="158"/>
    </location>
</feature>
<comment type="subcellular location">
    <subcellularLocation>
        <location evidence="2">Nucleus</location>
    </subcellularLocation>
</comment>
<dbReference type="VEuPathDB" id="AmoebaDB:NF0027100"/>
<keyword evidence="1 2" id="KW-0539">Nucleus</keyword>
<reference evidence="6 7" key="1">
    <citation type="journal article" date="2019" name="Sci. Rep.">
        <title>Nanopore sequencing improves the draft genome of the human pathogenic amoeba Naegleria fowleri.</title>
        <authorList>
            <person name="Liechti N."/>
            <person name="Schurch N."/>
            <person name="Bruggmann R."/>
            <person name="Wittwer M."/>
        </authorList>
    </citation>
    <scope>NUCLEOTIDE SEQUENCE [LARGE SCALE GENOMIC DNA]</scope>
    <source>
        <strain evidence="6 7">ATCC 30894</strain>
    </source>
</reference>
<dbReference type="InterPro" id="IPR015947">
    <property type="entry name" value="PUA-like_sf"/>
</dbReference>
<dbReference type="Proteomes" id="UP000444721">
    <property type="component" value="Unassembled WGS sequence"/>
</dbReference>
<feature type="compositionally biased region" description="Acidic residues" evidence="4">
    <location>
        <begin position="255"/>
        <end position="270"/>
    </location>
</feature>
<dbReference type="VEuPathDB" id="AmoebaDB:NF0067620"/>
<organism evidence="6 7">
    <name type="scientific">Naegleria fowleri</name>
    <name type="common">Brain eating amoeba</name>
    <dbReference type="NCBI Taxonomy" id="5763"/>
    <lineage>
        <taxon>Eukaryota</taxon>
        <taxon>Discoba</taxon>
        <taxon>Heterolobosea</taxon>
        <taxon>Tetramitia</taxon>
        <taxon>Eutetramitia</taxon>
        <taxon>Vahlkampfiidae</taxon>
        <taxon>Naegleria</taxon>
    </lineage>
</organism>
<evidence type="ECO:0000313" key="7">
    <source>
        <dbReference type="Proteomes" id="UP000444721"/>
    </source>
</evidence>
<protein>
    <recommendedName>
        <fullName evidence="5">YDG domain-containing protein</fullName>
    </recommendedName>
</protein>
<feature type="compositionally biased region" description="Basic residues" evidence="4">
    <location>
        <begin position="469"/>
        <end position="479"/>
    </location>
</feature>
<dbReference type="PROSITE" id="PS51015">
    <property type="entry name" value="YDG"/>
    <property type="match status" value="1"/>
</dbReference>
<evidence type="ECO:0000256" key="3">
    <source>
        <dbReference type="SAM" id="Coils"/>
    </source>
</evidence>
<feature type="region of interest" description="Disordered" evidence="4">
    <location>
        <begin position="130"/>
        <end position="164"/>
    </location>
</feature>
<dbReference type="SMART" id="SM00466">
    <property type="entry name" value="SRA"/>
    <property type="match status" value="1"/>
</dbReference>
<feature type="region of interest" description="Disordered" evidence="4">
    <location>
        <begin position="222"/>
        <end position="288"/>
    </location>
</feature>
<dbReference type="InterPro" id="IPR045134">
    <property type="entry name" value="UHRF1/2-like"/>
</dbReference>
<dbReference type="GO" id="GO:0044027">
    <property type="term" value="P:negative regulation of gene expression via chromosomal CpG island methylation"/>
    <property type="evidence" value="ECO:0007669"/>
    <property type="project" value="TreeGrafter"/>
</dbReference>
<dbReference type="Gene3D" id="2.30.280.10">
    <property type="entry name" value="SRA-YDG"/>
    <property type="match status" value="1"/>
</dbReference>
<keyword evidence="7" id="KW-1185">Reference proteome</keyword>
<dbReference type="Pfam" id="PF02182">
    <property type="entry name" value="SAD_SRA"/>
    <property type="match status" value="1"/>
</dbReference>
<dbReference type="PANTHER" id="PTHR14140:SF27">
    <property type="entry name" value="OS04G0289800 PROTEIN"/>
    <property type="match status" value="1"/>
</dbReference>
<dbReference type="InterPro" id="IPR003105">
    <property type="entry name" value="SRA_YDG"/>
</dbReference>
<evidence type="ECO:0000256" key="1">
    <source>
        <dbReference type="ARBA" id="ARBA00023242"/>
    </source>
</evidence>
<feature type="region of interest" description="Disordered" evidence="4">
    <location>
        <begin position="81"/>
        <end position="111"/>
    </location>
</feature>
<feature type="compositionally biased region" description="Basic residues" evidence="4">
    <location>
        <begin position="234"/>
        <end position="247"/>
    </location>
</feature>
<dbReference type="VEuPathDB" id="AmoebaDB:FDP41_010399"/>
<proteinExistence type="predicted"/>
<dbReference type="PANTHER" id="PTHR14140">
    <property type="entry name" value="E3 UBIQUITIN-PROTEIN LIGASE UHRF-RELATED"/>
    <property type="match status" value="1"/>
</dbReference>
<dbReference type="VEuPathDB" id="AmoebaDB:NF0067610"/>